<dbReference type="PANTHER" id="PTHR13471">
    <property type="entry name" value="TETRATRICOPEPTIDE-LIKE HELICAL"/>
    <property type="match status" value="1"/>
</dbReference>
<sequence>MQVSRPGALAECRGDIWLLLATYLNLRLGVLHPEEGEEPVDHASSFSKDQALLVLSWVESGRKFRDVLASPLQPSALLRAGAAIHTYCQDPSGRTAGAVGVALWTKFFVSGFQAASALAREWMDACTGSTEAGLQQLGVVHMSFVRVCTYQDQQSRTQRAALSGALSKALRDAPNVASFLWQWISLATGSLGALHVRRCLRELVKKECSPLAWLVALCFELCRAQALTNYRTPDASFTLPNFRNHVRHILEQAVESVAHRRCPLLWRLYIELEVPALHCSQREPLP</sequence>
<reference evidence="4 5" key="1">
    <citation type="journal article" date="2023" name="Arcadia Sci">
        <title>De novo assembly of a long-read Amblyomma americanum tick genome.</title>
        <authorList>
            <person name="Chou S."/>
            <person name="Poskanzer K.E."/>
            <person name="Rollins M."/>
            <person name="Thuy-Boun P.S."/>
        </authorList>
    </citation>
    <scope>NUCLEOTIDE SEQUENCE [LARGE SCALE GENOMIC DNA]</scope>
    <source>
        <strain evidence="4">F_SG_1</strain>
        <tissue evidence="4">Salivary glands</tissue>
    </source>
</reference>
<dbReference type="InterPro" id="IPR013633">
    <property type="entry name" value="NRDE-2"/>
</dbReference>
<comment type="similarity">
    <text evidence="2">Belongs to the NRDE2 family.</text>
</comment>
<dbReference type="EMBL" id="JARKHS020005350">
    <property type="protein sequence ID" value="KAK8783627.1"/>
    <property type="molecule type" value="Genomic_DNA"/>
</dbReference>
<gene>
    <name evidence="4" type="ORF">V5799_010008</name>
</gene>
<comment type="caution">
    <text evidence="4">The sequence shown here is derived from an EMBL/GenBank/DDBJ whole genome shotgun (WGS) entry which is preliminary data.</text>
</comment>
<keyword evidence="5" id="KW-1185">Reference proteome</keyword>
<dbReference type="GO" id="GO:0071013">
    <property type="term" value="C:catalytic step 2 spliceosome"/>
    <property type="evidence" value="ECO:0007669"/>
    <property type="project" value="TreeGrafter"/>
</dbReference>
<name>A0AAQ4F8V1_AMBAM</name>
<dbReference type="GO" id="GO:0031048">
    <property type="term" value="P:regulatory ncRNA-mediated heterochromatin formation"/>
    <property type="evidence" value="ECO:0007669"/>
    <property type="project" value="TreeGrafter"/>
</dbReference>
<dbReference type="AlphaFoldDB" id="A0AAQ4F8V1"/>
<comment type="subcellular location">
    <subcellularLocation>
        <location evidence="1">Nucleus</location>
    </subcellularLocation>
</comment>
<protein>
    <submittedName>
        <fullName evidence="4">Uncharacterized protein</fullName>
    </submittedName>
</protein>
<evidence type="ECO:0000256" key="3">
    <source>
        <dbReference type="ARBA" id="ARBA00023242"/>
    </source>
</evidence>
<evidence type="ECO:0000256" key="1">
    <source>
        <dbReference type="ARBA" id="ARBA00004123"/>
    </source>
</evidence>
<dbReference type="GO" id="GO:1902369">
    <property type="term" value="P:negative regulation of RNA catabolic process"/>
    <property type="evidence" value="ECO:0007669"/>
    <property type="project" value="TreeGrafter"/>
</dbReference>
<organism evidence="4 5">
    <name type="scientific">Amblyomma americanum</name>
    <name type="common">Lone star tick</name>
    <dbReference type="NCBI Taxonomy" id="6943"/>
    <lineage>
        <taxon>Eukaryota</taxon>
        <taxon>Metazoa</taxon>
        <taxon>Ecdysozoa</taxon>
        <taxon>Arthropoda</taxon>
        <taxon>Chelicerata</taxon>
        <taxon>Arachnida</taxon>
        <taxon>Acari</taxon>
        <taxon>Parasitiformes</taxon>
        <taxon>Ixodida</taxon>
        <taxon>Ixodoidea</taxon>
        <taxon>Ixodidae</taxon>
        <taxon>Amblyomminae</taxon>
        <taxon>Amblyomma</taxon>
    </lineage>
</organism>
<dbReference type="Proteomes" id="UP001321473">
    <property type="component" value="Unassembled WGS sequence"/>
</dbReference>
<dbReference type="PANTHER" id="PTHR13471:SF0">
    <property type="entry name" value="NUCLEAR EXOSOME REGULATOR NRDE2"/>
    <property type="match status" value="1"/>
</dbReference>
<evidence type="ECO:0000313" key="4">
    <source>
        <dbReference type="EMBL" id="KAK8783627.1"/>
    </source>
</evidence>
<proteinExistence type="inferred from homology"/>
<evidence type="ECO:0000256" key="2">
    <source>
        <dbReference type="ARBA" id="ARBA00009265"/>
    </source>
</evidence>
<evidence type="ECO:0000313" key="5">
    <source>
        <dbReference type="Proteomes" id="UP001321473"/>
    </source>
</evidence>
<accession>A0AAQ4F8V1</accession>
<keyword evidence="3" id="KW-0539">Nucleus</keyword>